<protein>
    <submittedName>
        <fullName evidence="1">Uncharacterized protein</fullName>
    </submittedName>
</protein>
<proteinExistence type="predicted"/>
<organism evidence="1 2">
    <name type="scientific">Ameca splendens</name>
    <dbReference type="NCBI Taxonomy" id="208324"/>
    <lineage>
        <taxon>Eukaryota</taxon>
        <taxon>Metazoa</taxon>
        <taxon>Chordata</taxon>
        <taxon>Craniata</taxon>
        <taxon>Vertebrata</taxon>
        <taxon>Euteleostomi</taxon>
        <taxon>Actinopterygii</taxon>
        <taxon>Neopterygii</taxon>
        <taxon>Teleostei</taxon>
        <taxon>Neoteleostei</taxon>
        <taxon>Acanthomorphata</taxon>
        <taxon>Ovalentaria</taxon>
        <taxon>Atherinomorphae</taxon>
        <taxon>Cyprinodontiformes</taxon>
        <taxon>Goodeidae</taxon>
        <taxon>Ameca</taxon>
    </lineage>
</organism>
<accession>A0ABV0XI93</accession>
<comment type="caution">
    <text evidence="1">The sequence shown here is derived from an EMBL/GenBank/DDBJ whole genome shotgun (WGS) entry which is preliminary data.</text>
</comment>
<reference evidence="1 2" key="1">
    <citation type="submission" date="2021-06" db="EMBL/GenBank/DDBJ databases">
        <authorList>
            <person name="Palmer J.M."/>
        </authorList>
    </citation>
    <scope>NUCLEOTIDE SEQUENCE [LARGE SCALE GENOMIC DNA]</scope>
    <source>
        <strain evidence="1 2">AS_MEX2019</strain>
        <tissue evidence="1">Muscle</tissue>
    </source>
</reference>
<evidence type="ECO:0000313" key="1">
    <source>
        <dbReference type="EMBL" id="MEQ2281188.1"/>
    </source>
</evidence>
<keyword evidence="2" id="KW-1185">Reference proteome</keyword>
<evidence type="ECO:0000313" key="2">
    <source>
        <dbReference type="Proteomes" id="UP001469553"/>
    </source>
</evidence>
<dbReference type="Proteomes" id="UP001469553">
    <property type="component" value="Unassembled WGS sequence"/>
</dbReference>
<name>A0ABV0XI93_9TELE</name>
<sequence length="102" mass="11302">MVLMQELIDESHPAVATAAPKPSPSTFAGLLTMARLPETRAECVFYARSRAEKQRLLCTVASVMLLCALLVTETVSETIIRSCSVVLFTDWLFLHICFTVCH</sequence>
<gene>
    <name evidence="1" type="ORF">AMECASPLE_027751</name>
</gene>
<dbReference type="EMBL" id="JAHRIP010002971">
    <property type="protein sequence ID" value="MEQ2281188.1"/>
    <property type="molecule type" value="Genomic_DNA"/>
</dbReference>